<dbReference type="GO" id="GO:0006952">
    <property type="term" value="P:defense response"/>
    <property type="evidence" value="ECO:0007669"/>
    <property type="project" value="InterPro"/>
</dbReference>
<evidence type="ECO:0000313" key="2">
    <source>
        <dbReference type="EMBL" id="KAG8078884.1"/>
    </source>
</evidence>
<dbReference type="InterPro" id="IPR044708">
    <property type="entry name" value="CPR5"/>
</dbReference>
<feature type="transmembrane region" description="Helical" evidence="1">
    <location>
        <begin position="106"/>
        <end position="127"/>
    </location>
</feature>
<dbReference type="EMBL" id="JAAALK010000282">
    <property type="protein sequence ID" value="KAG8078884.1"/>
    <property type="molecule type" value="Genomic_DNA"/>
</dbReference>
<evidence type="ECO:0000256" key="1">
    <source>
        <dbReference type="SAM" id="Phobius"/>
    </source>
</evidence>
<organism evidence="2 3">
    <name type="scientific">Zizania palustris</name>
    <name type="common">Northern wild rice</name>
    <dbReference type="NCBI Taxonomy" id="103762"/>
    <lineage>
        <taxon>Eukaryota</taxon>
        <taxon>Viridiplantae</taxon>
        <taxon>Streptophyta</taxon>
        <taxon>Embryophyta</taxon>
        <taxon>Tracheophyta</taxon>
        <taxon>Spermatophyta</taxon>
        <taxon>Magnoliopsida</taxon>
        <taxon>Liliopsida</taxon>
        <taxon>Poales</taxon>
        <taxon>Poaceae</taxon>
        <taxon>BOP clade</taxon>
        <taxon>Oryzoideae</taxon>
        <taxon>Oryzeae</taxon>
        <taxon>Zizaniinae</taxon>
        <taxon>Zizania</taxon>
    </lineage>
</organism>
<keyword evidence="3" id="KW-1185">Reference proteome</keyword>
<keyword evidence="1" id="KW-1133">Transmembrane helix</keyword>
<name>A0A8J5T3N3_ZIZPA</name>
<proteinExistence type="predicted"/>
<protein>
    <submittedName>
        <fullName evidence="2">Uncharacterized protein</fullName>
    </submittedName>
</protein>
<dbReference type="Proteomes" id="UP000729402">
    <property type="component" value="Unassembled WGS sequence"/>
</dbReference>
<dbReference type="OrthoDB" id="2017423at2759"/>
<dbReference type="PANTHER" id="PTHR35322">
    <property type="entry name" value="PROTEIN CPR-5"/>
    <property type="match status" value="1"/>
</dbReference>
<comment type="caution">
    <text evidence="2">The sequence shown here is derived from an EMBL/GenBank/DDBJ whole genome shotgun (WGS) entry which is preliminary data.</text>
</comment>
<keyword evidence="1" id="KW-0812">Transmembrane</keyword>
<reference evidence="2" key="2">
    <citation type="submission" date="2021-02" db="EMBL/GenBank/DDBJ databases">
        <authorList>
            <person name="Kimball J.A."/>
            <person name="Haas M.W."/>
            <person name="Macchietto M."/>
            <person name="Kono T."/>
            <person name="Duquette J."/>
            <person name="Shao M."/>
        </authorList>
    </citation>
    <scope>NUCLEOTIDE SEQUENCE</scope>
    <source>
        <tissue evidence="2">Fresh leaf tissue</tissue>
    </source>
</reference>
<gene>
    <name evidence="2" type="ORF">GUJ93_ZPchr0007g4947</name>
</gene>
<dbReference type="PANTHER" id="PTHR35322:SF3">
    <property type="entry name" value="PROTEIN CPR-5"/>
    <property type="match status" value="1"/>
</dbReference>
<accession>A0A8J5T3N3</accession>
<reference evidence="2" key="1">
    <citation type="journal article" date="2021" name="bioRxiv">
        <title>Whole Genome Assembly and Annotation of Northern Wild Rice, Zizania palustris L., Supports a Whole Genome Duplication in the Zizania Genus.</title>
        <authorList>
            <person name="Haas M."/>
            <person name="Kono T."/>
            <person name="Macchietto M."/>
            <person name="Millas R."/>
            <person name="McGilp L."/>
            <person name="Shao M."/>
            <person name="Duquette J."/>
            <person name="Hirsch C.N."/>
            <person name="Kimball J."/>
        </authorList>
    </citation>
    <scope>NUCLEOTIDE SEQUENCE</scope>
    <source>
        <tissue evidence="2">Fresh leaf tissue</tissue>
    </source>
</reference>
<keyword evidence="1" id="KW-0472">Membrane</keyword>
<dbReference type="AlphaFoldDB" id="A0A8J5T3N3"/>
<sequence length="183" mass="20831">MSLAAVLAQGLNSQKLGLNADLYISSQGIFDKYSVSVNNLRTSDMQNPTNKIEQQARSSELKEFEIGLYMTKLQLKQSQLAFRKLPSKIQGEKFKTQMQETRDAQILWTLIDFLVSAVIVISACFGYGTYIYSYQRIADVTPACNVTSRGSKSWWMPNSLSNFSSRLLFIRCHVYNPFETLKK</sequence>
<dbReference type="GO" id="GO:0010150">
    <property type="term" value="P:leaf senescence"/>
    <property type="evidence" value="ECO:0007669"/>
    <property type="project" value="InterPro"/>
</dbReference>
<dbReference type="GO" id="GO:0010090">
    <property type="term" value="P:trichome morphogenesis"/>
    <property type="evidence" value="ECO:0007669"/>
    <property type="project" value="InterPro"/>
</dbReference>
<evidence type="ECO:0000313" key="3">
    <source>
        <dbReference type="Proteomes" id="UP000729402"/>
    </source>
</evidence>